<evidence type="ECO:0000313" key="2">
    <source>
        <dbReference type="EMBL" id="PIO54840.1"/>
    </source>
</evidence>
<protein>
    <submittedName>
        <fullName evidence="2">Uncharacterized protein</fullName>
    </submittedName>
</protein>
<dbReference type="OrthoDB" id="5870627at2759"/>
<organism evidence="2 3">
    <name type="scientific">Teladorsagia circumcincta</name>
    <name type="common">Brown stomach worm</name>
    <name type="synonym">Ostertagia circumcincta</name>
    <dbReference type="NCBI Taxonomy" id="45464"/>
    <lineage>
        <taxon>Eukaryota</taxon>
        <taxon>Metazoa</taxon>
        <taxon>Ecdysozoa</taxon>
        <taxon>Nematoda</taxon>
        <taxon>Chromadorea</taxon>
        <taxon>Rhabditida</taxon>
        <taxon>Rhabditina</taxon>
        <taxon>Rhabditomorpha</taxon>
        <taxon>Strongyloidea</taxon>
        <taxon>Trichostrongylidae</taxon>
        <taxon>Teladorsagia</taxon>
    </lineage>
</organism>
<accession>A0A2G9TBS3</accession>
<feature type="transmembrane region" description="Helical" evidence="1">
    <location>
        <begin position="41"/>
        <end position="60"/>
    </location>
</feature>
<gene>
    <name evidence="2" type="ORF">TELCIR_23785</name>
</gene>
<dbReference type="AlphaFoldDB" id="A0A2G9TBS3"/>
<keyword evidence="1" id="KW-1133">Transmembrane helix</keyword>
<sequence length="143" mass="16165">MLDRAQWNSTQRSAAISEVVTAASALLRAAGDHVRCEPFCIAFRTFLLYIIVFLQGFYAGKSTYVSAGYRNPVRFFVEWLAIYATGSTSYTSNVKDKNTCDDLGGEQNVYVYTWQADPHTGTYYCYRSSVDVYQVNSPAFRIQ</sequence>
<keyword evidence="3" id="KW-1185">Reference proteome</keyword>
<evidence type="ECO:0000256" key="1">
    <source>
        <dbReference type="SAM" id="Phobius"/>
    </source>
</evidence>
<evidence type="ECO:0000313" key="3">
    <source>
        <dbReference type="Proteomes" id="UP000230423"/>
    </source>
</evidence>
<keyword evidence="1" id="KW-0812">Transmembrane</keyword>
<proteinExistence type="predicted"/>
<feature type="non-terminal residue" evidence="2">
    <location>
        <position position="143"/>
    </location>
</feature>
<reference evidence="2 3" key="1">
    <citation type="submission" date="2015-09" db="EMBL/GenBank/DDBJ databases">
        <title>Draft genome of the parasitic nematode Teladorsagia circumcincta isolate WARC Sus (inbred).</title>
        <authorList>
            <person name="Mitreva M."/>
        </authorList>
    </citation>
    <scope>NUCLEOTIDE SEQUENCE [LARGE SCALE GENOMIC DNA]</scope>
    <source>
        <strain evidence="2 3">S</strain>
    </source>
</reference>
<keyword evidence="1" id="KW-0472">Membrane</keyword>
<dbReference type="EMBL" id="KZ391919">
    <property type="protein sequence ID" value="PIO54840.1"/>
    <property type="molecule type" value="Genomic_DNA"/>
</dbReference>
<dbReference type="Proteomes" id="UP000230423">
    <property type="component" value="Unassembled WGS sequence"/>
</dbReference>
<name>A0A2G9TBS3_TELCI</name>